<reference evidence="3 4" key="1">
    <citation type="journal article" date="2013" name="Mar. Genomics">
        <title>Expression of sulfatases in Rhodopirellula baltica and the diversity of sulfatases in the genus Rhodopirellula.</title>
        <authorList>
            <person name="Wegner C.E."/>
            <person name="Richter-Heitmann T."/>
            <person name="Klindworth A."/>
            <person name="Klockow C."/>
            <person name="Richter M."/>
            <person name="Achstetter T."/>
            <person name="Glockner F.O."/>
            <person name="Harder J."/>
        </authorList>
    </citation>
    <scope>NUCLEOTIDE SEQUENCE [LARGE SCALE GENOMIC DNA]</scope>
    <source>
        <strain evidence="3 4">SM41</strain>
    </source>
</reference>
<dbReference type="Proteomes" id="UP000011885">
    <property type="component" value="Unassembled WGS sequence"/>
</dbReference>
<protein>
    <submittedName>
        <fullName evidence="3">Uncharacterized protein</fullName>
    </submittedName>
</protein>
<feature type="transmembrane region" description="Helical" evidence="2">
    <location>
        <begin position="53"/>
        <end position="70"/>
    </location>
</feature>
<keyword evidence="4" id="KW-1185">Reference proteome</keyword>
<feature type="compositionally biased region" description="Acidic residues" evidence="1">
    <location>
        <begin position="105"/>
        <end position="114"/>
    </location>
</feature>
<dbReference type="EMBL" id="ANOH01000256">
    <property type="protein sequence ID" value="EMI54856.1"/>
    <property type="molecule type" value="Genomic_DNA"/>
</dbReference>
<keyword evidence="2" id="KW-0812">Transmembrane</keyword>
<evidence type="ECO:0000313" key="3">
    <source>
        <dbReference type="EMBL" id="EMI54856.1"/>
    </source>
</evidence>
<organism evidence="3 4">
    <name type="scientific">Rhodopirellula sallentina SM41</name>
    <dbReference type="NCBI Taxonomy" id="1263870"/>
    <lineage>
        <taxon>Bacteria</taxon>
        <taxon>Pseudomonadati</taxon>
        <taxon>Planctomycetota</taxon>
        <taxon>Planctomycetia</taxon>
        <taxon>Pirellulales</taxon>
        <taxon>Pirellulaceae</taxon>
        <taxon>Rhodopirellula</taxon>
    </lineage>
</organism>
<feature type="region of interest" description="Disordered" evidence="1">
    <location>
        <begin position="82"/>
        <end position="114"/>
    </location>
</feature>
<evidence type="ECO:0000256" key="2">
    <source>
        <dbReference type="SAM" id="Phobius"/>
    </source>
</evidence>
<name>M5UAI9_9BACT</name>
<evidence type="ECO:0000256" key="1">
    <source>
        <dbReference type="SAM" id="MobiDB-lite"/>
    </source>
</evidence>
<keyword evidence="2" id="KW-1133">Transmembrane helix</keyword>
<gene>
    <name evidence="3" type="ORF">RSSM_03730</name>
</gene>
<feature type="compositionally biased region" description="Basic and acidic residues" evidence="1">
    <location>
        <begin position="82"/>
        <end position="96"/>
    </location>
</feature>
<proteinExistence type="predicted"/>
<accession>M5UAI9</accession>
<evidence type="ECO:0000313" key="4">
    <source>
        <dbReference type="Proteomes" id="UP000011885"/>
    </source>
</evidence>
<keyword evidence="2" id="KW-0472">Membrane</keyword>
<dbReference type="PATRIC" id="fig|1263870.3.peg.3959"/>
<dbReference type="AlphaFoldDB" id="M5UAI9"/>
<comment type="caution">
    <text evidence="3">The sequence shown here is derived from an EMBL/GenBank/DDBJ whole genome shotgun (WGS) entry which is preliminary data.</text>
</comment>
<sequence length="114" mass="12754">MHQVSKLSTFLDLINVCRAVCGATFQGVRGLSLKRNAARRFRPSLSIFSNNNYMLLRLLICVFLFAPIAVGCSNNSDNRVIDTTERQRLTPEEKAARMGAMDSEASPDEEVEEE</sequence>